<dbReference type="Proteomes" id="UP000198211">
    <property type="component" value="Unassembled WGS sequence"/>
</dbReference>
<keyword evidence="2" id="KW-1185">Reference proteome</keyword>
<comment type="caution">
    <text evidence="1">The sequence shown here is derived from an EMBL/GenBank/DDBJ whole genome shotgun (WGS) entry which is preliminary data.</text>
</comment>
<keyword evidence="1" id="KW-0808">Transferase</keyword>
<organism evidence="1 2">
    <name type="scientific">Phytophthora megakarya</name>
    <dbReference type="NCBI Taxonomy" id="4795"/>
    <lineage>
        <taxon>Eukaryota</taxon>
        <taxon>Sar</taxon>
        <taxon>Stramenopiles</taxon>
        <taxon>Oomycota</taxon>
        <taxon>Peronosporomycetes</taxon>
        <taxon>Peronosporales</taxon>
        <taxon>Peronosporaceae</taxon>
        <taxon>Phytophthora</taxon>
    </lineage>
</organism>
<proteinExistence type="predicted"/>
<dbReference type="GO" id="GO:0016746">
    <property type="term" value="F:acyltransferase activity"/>
    <property type="evidence" value="ECO:0007669"/>
    <property type="project" value="UniProtKB-KW"/>
</dbReference>
<dbReference type="EMBL" id="NBNE01000477">
    <property type="protein sequence ID" value="OWZ19172.1"/>
    <property type="molecule type" value="Genomic_DNA"/>
</dbReference>
<name>A0A225WNH1_9STRA</name>
<protein>
    <submittedName>
        <fullName evidence="1">Acyltransferase</fullName>
    </submittedName>
</protein>
<dbReference type="AlphaFoldDB" id="A0A225WNH1"/>
<accession>A0A225WNH1</accession>
<evidence type="ECO:0000313" key="2">
    <source>
        <dbReference type="Proteomes" id="UP000198211"/>
    </source>
</evidence>
<sequence>MAAILVFEITQPSCVPAMFEWSVLRFWGKSVFRSTC</sequence>
<keyword evidence="1" id="KW-0012">Acyltransferase</keyword>
<gene>
    <name evidence="1" type="ORF">PHMEG_0006613</name>
</gene>
<evidence type="ECO:0000313" key="1">
    <source>
        <dbReference type="EMBL" id="OWZ19172.1"/>
    </source>
</evidence>
<reference evidence="2" key="1">
    <citation type="submission" date="2017-03" db="EMBL/GenBank/DDBJ databases">
        <title>Phytopthora megakarya and P. palmivora, two closely related causual agents of cacao black pod achieved similar genome size and gene model numbers by different mechanisms.</title>
        <authorList>
            <person name="Ali S."/>
            <person name="Shao J."/>
            <person name="Larry D.J."/>
            <person name="Kronmiller B."/>
            <person name="Shen D."/>
            <person name="Strem M.D."/>
            <person name="Melnick R.L."/>
            <person name="Guiltinan M.J."/>
            <person name="Tyler B.M."/>
            <person name="Meinhardt L.W."/>
            <person name="Bailey B.A."/>
        </authorList>
    </citation>
    <scope>NUCLEOTIDE SEQUENCE [LARGE SCALE GENOMIC DNA]</scope>
    <source>
        <strain evidence="2">zdho120</strain>
    </source>
</reference>